<keyword evidence="1" id="KW-0472">Membrane</keyword>
<gene>
    <name evidence="2" type="ORF">A2960_05500</name>
</gene>
<accession>A0A1F6ANC7</accession>
<dbReference type="EMBL" id="MFJR01000015">
    <property type="protein sequence ID" value="OGG25767.1"/>
    <property type="molecule type" value="Genomic_DNA"/>
</dbReference>
<evidence type="ECO:0000256" key="1">
    <source>
        <dbReference type="SAM" id="Phobius"/>
    </source>
</evidence>
<name>A0A1F6ANC7_9BACT</name>
<comment type="caution">
    <text evidence="2">The sequence shown here is derived from an EMBL/GenBank/DDBJ whole genome shotgun (WGS) entry which is preliminary data.</text>
</comment>
<sequence length="271" mass="31906">MRKSKLKNDSFIKRHKVLVSILLSFLFLFFLAYWWIVKSTAVRIPVKSFRFIDALSEEPIKDIELIITSRYMCPRVIPKCNQENQIVYVTDSEGKLSANGMDQNDSFILSETWNKLFDNLLNLFLYGERGFVKLRFIDDRYKIILQNEFFENGKIPQFNPLVIPWGINYKLILIKVTREDLAVADINTAKEIARINLLKDTRFKSCYSNDDLEHISDGNIDIKQGKWLVDYHVNRFCEDQTKCQTYQKCSYQVRIDSITGDVEEVREIENN</sequence>
<proteinExistence type="predicted"/>
<feature type="transmembrane region" description="Helical" evidence="1">
    <location>
        <begin position="16"/>
        <end position="36"/>
    </location>
</feature>
<keyword evidence="1" id="KW-1133">Transmembrane helix</keyword>
<reference evidence="2 3" key="1">
    <citation type="journal article" date="2016" name="Nat. Commun.">
        <title>Thousands of microbial genomes shed light on interconnected biogeochemical processes in an aquifer system.</title>
        <authorList>
            <person name="Anantharaman K."/>
            <person name="Brown C.T."/>
            <person name="Hug L.A."/>
            <person name="Sharon I."/>
            <person name="Castelle C.J."/>
            <person name="Probst A.J."/>
            <person name="Thomas B.C."/>
            <person name="Singh A."/>
            <person name="Wilkins M.J."/>
            <person name="Karaoz U."/>
            <person name="Brodie E.L."/>
            <person name="Williams K.H."/>
            <person name="Hubbard S.S."/>
            <person name="Banfield J.F."/>
        </authorList>
    </citation>
    <scope>NUCLEOTIDE SEQUENCE [LARGE SCALE GENOMIC DNA]</scope>
</reference>
<dbReference type="Proteomes" id="UP000176609">
    <property type="component" value="Unassembled WGS sequence"/>
</dbReference>
<dbReference type="AlphaFoldDB" id="A0A1F6ANC7"/>
<evidence type="ECO:0000313" key="2">
    <source>
        <dbReference type="EMBL" id="OGG25767.1"/>
    </source>
</evidence>
<organism evidence="2 3">
    <name type="scientific">Candidatus Gottesmanbacteria bacterium RIFCSPLOWO2_01_FULL_39_12b</name>
    <dbReference type="NCBI Taxonomy" id="1798388"/>
    <lineage>
        <taxon>Bacteria</taxon>
        <taxon>Candidatus Gottesmaniibacteriota</taxon>
    </lineage>
</organism>
<protein>
    <submittedName>
        <fullName evidence="2">Uncharacterized protein</fullName>
    </submittedName>
</protein>
<keyword evidence="1" id="KW-0812">Transmembrane</keyword>
<evidence type="ECO:0000313" key="3">
    <source>
        <dbReference type="Proteomes" id="UP000176609"/>
    </source>
</evidence>